<keyword evidence="2" id="KW-0285">Flavoprotein</keyword>
<dbReference type="GO" id="GO:0016628">
    <property type="term" value="F:oxidoreductase activity, acting on the CH-CH group of donors, NAD or NADP as acceptor"/>
    <property type="evidence" value="ECO:0007669"/>
    <property type="project" value="InterPro"/>
</dbReference>
<gene>
    <name evidence="9" type="ORF">ENV14_06365</name>
</gene>
<dbReference type="PANTHER" id="PTHR42685">
    <property type="entry name" value="GERANYLGERANYL DIPHOSPHATE REDUCTASE"/>
    <property type="match status" value="1"/>
</dbReference>
<dbReference type="InterPro" id="IPR036188">
    <property type="entry name" value="FAD/NAD-bd_sf"/>
</dbReference>
<keyword evidence="5" id="KW-0443">Lipid metabolism</keyword>
<dbReference type="InterPro" id="IPR011777">
    <property type="entry name" value="Geranylgeranyl_Rdtase_fam"/>
</dbReference>
<dbReference type="PRINTS" id="PR00420">
    <property type="entry name" value="RNGMNOXGNASE"/>
</dbReference>
<sequence length="454" mass="50888">MMSVKYDVLIVGGGVAGLYASYLLAKGGLNVAVIEMKSEKSIGDKVCGDAVGEHHFIELGLEPPIQGFDKDYEYDGVTLVSPDESNSLVITGRGYSLNRRNFGLRLYRMAVNQGAEILLEHSFTKPIIESSRIVGAEVVDKNGFKKTLKGRVIIDASGAVAIVRRSLPSSWWVSEPTPKEDYNVTYREVVVGDFELDERYAYIYLNVDVAPGGYWWLFPKGKGVYNIGLGVQWKDGGPNPKIQYQKYILQKLGNRITEVVHRGGGIVPTRRPIPCMVWNGLIVIGDAAATANPVHGGGIGSAMLSAKIASEAIVEALEKGEASIENLWSYHVKFHKAYGAKQASLDVLRLFLQRMTNSELNFVFRSRLVSGDEVYDMGSKGNLSFSILERARSFASLLTKPRFLLKLYKLKQYMDKARELYLNFPHDPSKYVEWRIQEQRFFDEYLAWLNAEMR</sequence>
<reference evidence="9" key="1">
    <citation type="journal article" date="2020" name="mSystems">
        <title>Genome- and Community-Level Interaction Insights into Carbon Utilization and Element Cycling Functions of Hydrothermarchaeota in Hydrothermal Sediment.</title>
        <authorList>
            <person name="Zhou Z."/>
            <person name="Liu Y."/>
            <person name="Xu W."/>
            <person name="Pan J."/>
            <person name="Luo Z.H."/>
            <person name="Li M."/>
        </authorList>
    </citation>
    <scope>NUCLEOTIDE SEQUENCE [LARGE SCALE GENOMIC DNA]</scope>
    <source>
        <strain evidence="9">SpSt-732</strain>
    </source>
</reference>
<keyword evidence="3" id="KW-0274">FAD</keyword>
<keyword evidence="1" id="KW-0444">Lipid biosynthesis</keyword>
<keyword evidence="7" id="KW-1208">Phospholipid metabolism</keyword>
<protein>
    <submittedName>
        <fullName evidence="9">NAD(P)/FAD-dependent oxidoreductase</fullName>
    </submittedName>
</protein>
<dbReference type="NCBIfam" id="TIGR02032">
    <property type="entry name" value="GG-red-SF"/>
    <property type="match status" value="1"/>
</dbReference>
<comment type="caution">
    <text evidence="9">The sequence shown here is derived from an EMBL/GenBank/DDBJ whole genome shotgun (WGS) entry which is preliminary data.</text>
</comment>
<evidence type="ECO:0000256" key="2">
    <source>
        <dbReference type="ARBA" id="ARBA00022630"/>
    </source>
</evidence>
<evidence type="ECO:0000256" key="3">
    <source>
        <dbReference type="ARBA" id="ARBA00022827"/>
    </source>
</evidence>
<dbReference type="GO" id="GO:0008654">
    <property type="term" value="P:phospholipid biosynthetic process"/>
    <property type="evidence" value="ECO:0007669"/>
    <property type="project" value="UniProtKB-KW"/>
</dbReference>
<feature type="domain" description="Digeranylgeranylglycerophospholipid reductase catalytic" evidence="8">
    <location>
        <begin position="181"/>
        <end position="267"/>
    </location>
</feature>
<evidence type="ECO:0000256" key="6">
    <source>
        <dbReference type="ARBA" id="ARBA00023209"/>
    </source>
</evidence>
<dbReference type="Pfam" id="PF22578">
    <property type="entry name" value="GGR_cat"/>
    <property type="match status" value="1"/>
</dbReference>
<accession>A0A7C4BCG8</accession>
<evidence type="ECO:0000256" key="5">
    <source>
        <dbReference type="ARBA" id="ARBA00023098"/>
    </source>
</evidence>
<dbReference type="Pfam" id="PF12831">
    <property type="entry name" value="FAD_oxidored"/>
    <property type="match status" value="1"/>
</dbReference>
<evidence type="ECO:0000256" key="7">
    <source>
        <dbReference type="ARBA" id="ARBA00023264"/>
    </source>
</evidence>
<dbReference type="SUPFAM" id="SSF51905">
    <property type="entry name" value="FAD/NAD(P)-binding domain"/>
    <property type="match status" value="1"/>
</dbReference>
<keyword evidence="4" id="KW-0560">Oxidoreductase</keyword>
<evidence type="ECO:0000256" key="4">
    <source>
        <dbReference type="ARBA" id="ARBA00023002"/>
    </source>
</evidence>
<dbReference type="EMBL" id="DTFF01000051">
    <property type="protein sequence ID" value="HGI87993.1"/>
    <property type="molecule type" value="Genomic_DNA"/>
</dbReference>
<evidence type="ECO:0000313" key="9">
    <source>
        <dbReference type="EMBL" id="HGI87993.1"/>
    </source>
</evidence>
<evidence type="ECO:0000259" key="8">
    <source>
        <dbReference type="Pfam" id="PF22578"/>
    </source>
</evidence>
<organism evidence="9">
    <name type="scientific">Ignisphaera aggregans</name>
    <dbReference type="NCBI Taxonomy" id="334771"/>
    <lineage>
        <taxon>Archaea</taxon>
        <taxon>Thermoproteota</taxon>
        <taxon>Thermoprotei</taxon>
        <taxon>Desulfurococcales</taxon>
        <taxon>Desulfurococcaceae</taxon>
        <taxon>Ignisphaera</taxon>
    </lineage>
</organism>
<evidence type="ECO:0000256" key="1">
    <source>
        <dbReference type="ARBA" id="ARBA00022516"/>
    </source>
</evidence>
<dbReference type="AlphaFoldDB" id="A0A7C4BCG8"/>
<proteinExistence type="predicted"/>
<dbReference type="PANTHER" id="PTHR42685:SF18">
    <property type="entry name" value="DIGERANYLGERANYLGLYCEROPHOSPHOLIPID REDUCTASE"/>
    <property type="match status" value="1"/>
</dbReference>
<keyword evidence="6" id="KW-0594">Phospholipid biosynthesis</keyword>
<dbReference type="InterPro" id="IPR050407">
    <property type="entry name" value="Geranylgeranyl_reductase"/>
</dbReference>
<dbReference type="InterPro" id="IPR054715">
    <property type="entry name" value="GGR_cat"/>
</dbReference>
<name>A0A7C4BCG8_9CREN</name>
<dbReference type="Gene3D" id="3.50.50.60">
    <property type="entry name" value="FAD/NAD(P)-binding domain"/>
    <property type="match status" value="1"/>
</dbReference>